<evidence type="ECO:0000313" key="1">
    <source>
        <dbReference type="EMBL" id="CAH9114066.1"/>
    </source>
</evidence>
<sequence>MMSQACAWMVMRSSSSVEAARLPRSTCSSHNQAPIPRTKADSHINFTEYCIPLLRPWLFHSVRRPLTAHLVVVSAAVIQNHQLIVFLTSVGVYALIILKSMNYPPKPLDS</sequence>
<evidence type="ECO:0000313" key="2">
    <source>
        <dbReference type="Proteomes" id="UP001152484"/>
    </source>
</evidence>
<name>A0A9P0ZVT0_CUSEU</name>
<gene>
    <name evidence="1" type="ORF">CEURO_LOCUS20254</name>
</gene>
<dbReference type="Proteomes" id="UP001152484">
    <property type="component" value="Unassembled WGS sequence"/>
</dbReference>
<comment type="caution">
    <text evidence="1">The sequence shown here is derived from an EMBL/GenBank/DDBJ whole genome shotgun (WGS) entry which is preliminary data.</text>
</comment>
<dbReference type="EMBL" id="CAMAPE010000062">
    <property type="protein sequence ID" value="CAH9114066.1"/>
    <property type="molecule type" value="Genomic_DNA"/>
</dbReference>
<dbReference type="AlphaFoldDB" id="A0A9P0ZVT0"/>
<accession>A0A9P0ZVT0</accession>
<keyword evidence="2" id="KW-1185">Reference proteome</keyword>
<reference evidence="1" key="1">
    <citation type="submission" date="2022-07" db="EMBL/GenBank/DDBJ databases">
        <authorList>
            <person name="Macas J."/>
            <person name="Novak P."/>
            <person name="Neumann P."/>
        </authorList>
    </citation>
    <scope>NUCLEOTIDE SEQUENCE</scope>
</reference>
<proteinExistence type="predicted"/>
<protein>
    <submittedName>
        <fullName evidence="1">Uncharacterized protein</fullName>
    </submittedName>
</protein>
<organism evidence="1 2">
    <name type="scientific">Cuscuta europaea</name>
    <name type="common">European dodder</name>
    <dbReference type="NCBI Taxonomy" id="41803"/>
    <lineage>
        <taxon>Eukaryota</taxon>
        <taxon>Viridiplantae</taxon>
        <taxon>Streptophyta</taxon>
        <taxon>Embryophyta</taxon>
        <taxon>Tracheophyta</taxon>
        <taxon>Spermatophyta</taxon>
        <taxon>Magnoliopsida</taxon>
        <taxon>eudicotyledons</taxon>
        <taxon>Gunneridae</taxon>
        <taxon>Pentapetalae</taxon>
        <taxon>asterids</taxon>
        <taxon>lamiids</taxon>
        <taxon>Solanales</taxon>
        <taxon>Convolvulaceae</taxon>
        <taxon>Cuscuteae</taxon>
        <taxon>Cuscuta</taxon>
        <taxon>Cuscuta subgen. Cuscuta</taxon>
    </lineage>
</organism>